<organism evidence="1 2">
    <name type="scientific">Pedobacter mendelii</name>
    <dbReference type="NCBI Taxonomy" id="1908240"/>
    <lineage>
        <taxon>Bacteria</taxon>
        <taxon>Pseudomonadati</taxon>
        <taxon>Bacteroidota</taxon>
        <taxon>Sphingobacteriia</taxon>
        <taxon>Sphingobacteriales</taxon>
        <taxon>Sphingobacteriaceae</taxon>
        <taxon>Pedobacter</taxon>
    </lineage>
</organism>
<gene>
    <name evidence="1" type="ORF">GCM10008119_37880</name>
</gene>
<keyword evidence="2" id="KW-1185">Reference proteome</keyword>
<evidence type="ECO:0000313" key="1">
    <source>
        <dbReference type="EMBL" id="GGI29488.1"/>
    </source>
</evidence>
<dbReference type="EMBL" id="BMDJ01000019">
    <property type="protein sequence ID" value="GGI29488.1"/>
    <property type="molecule type" value="Genomic_DNA"/>
</dbReference>
<dbReference type="Proteomes" id="UP000645390">
    <property type="component" value="Unassembled WGS sequence"/>
</dbReference>
<sequence>MNKFENPLYSIYPRLYCSGTILVNDVPMVNWYGDDTKDGGYGGDTVTNTAILQSRKYKVVGKMLPRSGEKALTAENAYLSLDFLVCEAKSCKNSRIQFHPKIESPWDGLSENINYPSFEIQTEINVELPFELNGWQNSVDLLRIDKDQLFKKVIATYRQIYAIIAEHNAIKFLEISKDKEELQEKAFFMDEQRKQEVRQSIAHLFGEKLQLKPFVETEMKMEIFGYGKLVRLIKADGTSPFQFIPKNEEEQGPIELDVKLHIKKKGNILTII</sequence>
<proteinExistence type="predicted"/>
<accession>A0ABQ2BPW2</accession>
<comment type="caution">
    <text evidence="1">The sequence shown here is derived from an EMBL/GenBank/DDBJ whole genome shotgun (WGS) entry which is preliminary data.</text>
</comment>
<evidence type="ECO:0000313" key="2">
    <source>
        <dbReference type="Proteomes" id="UP000645390"/>
    </source>
</evidence>
<name>A0ABQ2BPW2_9SPHI</name>
<reference evidence="2" key="1">
    <citation type="journal article" date="2019" name="Int. J. Syst. Evol. Microbiol.">
        <title>The Global Catalogue of Microorganisms (GCM) 10K type strain sequencing project: providing services to taxonomists for standard genome sequencing and annotation.</title>
        <authorList>
            <consortium name="The Broad Institute Genomics Platform"/>
            <consortium name="The Broad Institute Genome Sequencing Center for Infectious Disease"/>
            <person name="Wu L."/>
            <person name="Ma J."/>
        </authorList>
    </citation>
    <scope>NUCLEOTIDE SEQUENCE [LARGE SCALE GENOMIC DNA]</scope>
    <source>
        <strain evidence="2">CCM 8939</strain>
    </source>
</reference>
<protein>
    <submittedName>
        <fullName evidence="1">Uncharacterized protein</fullName>
    </submittedName>
</protein>
<dbReference type="RefSeq" id="WP_188417504.1">
    <property type="nucleotide sequence ID" value="NZ_BMDJ01000019.1"/>
</dbReference>